<feature type="region of interest" description="Disordered" evidence="1">
    <location>
        <begin position="134"/>
        <end position="196"/>
    </location>
</feature>
<feature type="region of interest" description="Disordered" evidence="1">
    <location>
        <begin position="1"/>
        <end position="108"/>
    </location>
</feature>
<feature type="compositionally biased region" description="Acidic residues" evidence="1">
    <location>
        <begin position="318"/>
        <end position="333"/>
    </location>
</feature>
<evidence type="ECO:0000313" key="3">
    <source>
        <dbReference type="Proteomes" id="UP000186698"/>
    </source>
</evidence>
<dbReference type="KEGG" id="xla:447286"/>
<evidence type="ECO:0000256" key="1">
    <source>
        <dbReference type="SAM" id="MobiDB-lite"/>
    </source>
</evidence>
<dbReference type="Bgee" id="447286">
    <property type="expression patterns" value="Expressed in blastula and 19 other cell types or tissues"/>
</dbReference>
<dbReference type="Xenbase" id="XB-GENE-5854573">
    <property type="gene designation" value="XB5854344.L"/>
</dbReference>
<name>Q6AX08_XENLA</name>
<reference evidence="4" key="3">
    <citation type="submission" date="2025-04" db="UniProtKB">
        <authorList>
            <consortium name="RefSeq"/>
        </authorList>
    </citation>
    <scope>IDENTIFICATION</scope>
</reference>
<dbReference type="GeneID" id="447286"/>
<proteinExistence type="evidence at transcript level"/>
<evidence type="ECO:0000313" key="4">
    <source>
        <dbReference type="RefSeq" id="NP_001087462.1"/>
    </source>
</evidence>
<dbReference type="CTD" id="447286"/>
<sequence>MHKEHLAQDENSNPREGPGSRKKDKLSPSEQDMNHINKSKAKSGSWEANGFGPDPEIETLAGRTEDSVPLSPSNSLNLRHLRGCERDPSGRPHQRYPSSHHHSYSYSSHHHYRPFYSGYRKGYWDYESQYRDGKRKEWVPRPGGGSRTQRSRNGESFNSTECVAGRPEQPGVEKEKTVQTPVISRQPSPPAKEEQTTDSWLLFKPLPVFPVDSSSARTLPKISYASKVKENLDSKGLVPSSALRTSNSLPNCLLSSTVANCHPTSPAQTSLYSSSCSSLSSTPPSPVSQDNLGAIFQNEWGLSFINEPGAGQAPVESQEVEDGPIGEEEEEEGQAATPVCVLDRLKLCGFYVDRVEDDEADLENPRDWEAMVQYSMREWNLAWTIHKKDPSRVVVYAESMDGKG</sequence>
<dbReference type="Proteomes" id="UP000186698">
    <property type="component" value="Chromosome 9_10L"/>
</dbReference>
<protein>
    <submittedName>
        <fullName evidence="2 4">MGC86495 protein</fullName>
    </submittedName>
</protein>
<dbReference type="AGR" id="Xenbase:XB-GENE-5854573"/>
<dbReference type="GO" id="GO:0003723">
    <property type="term" value="F:RNA binding"/>
    <property type="evidence" value="ECO:0000318"/>
    <property type="project" value="GO_Central"/>
</dbReference>
<reference evidence="4" key="1">
    <citation type="journal article" date="2002" name="Dev. Dyn.">
        <title>Genetic and genomic tools for Xenopus research: The NIH Xenopus initiative.</title>
        <authorList>
            <person name="Klein S.L."/>
            <person name="Strausberg R.L."/>
            <person name="Wagner L."/>
            <person name="Pontius J."/>
            <person name="Clifton S.W."/>
            <person name="Richardson P."/>
        </authorList>
    </citation>
    <scope>NUCLEOTIDE SEQUENCE</scope>
</reference>
<evidence type="ECO:0000313" key="5">
    <source>
        <dbReference type="Xenbase" id="XB-GENE-5854573"/>
    </source>
</evidence>
<dbReference type="EMBL" id="BC079822">
    <property type="protein sequence ID" value="AAH79822.1"/>
    <property type="molecule type" value="mRNA"/>
</dbReference>
<dbReference type="PANTHER" id="PTHR28333:SF3">
    <property type="entry name" value="LOC100145486 PROTEIN"/>
    <property type="match status" value="1"/>
</dbReference>
<dbReference type="RefSeq" id="NP_001087462.1">
    <property type="nucleotide sequence ID" value="NM_001093993.1"/>
</dbReference>
<dbReference type="OrthoDB" id="8849279at2759"/>
<organism evidence="2">
    <name type="scientific">Xenopus laevis</name>
    <name type="common">African clawed frog</name>
    <dbReference type="NCBI Taxonomy" id="8355"/>
    <lineage>
        <taxon>Eukaryota</taxon>
        <taxon>Metazoa</taxon>
        <taxon>Chordata</taxon>
        <taxon>Craniata</taxon>
        <taxon>Vertebrata</taxon>
        <taxon>Euteleostomi</taxon>
        <taxon>Amphibia</taxon>
        <taxon>Batrachia</taxon>
        <taxon>Anura</taxon>
        <taxon>Pipoidea</taxon>
        <taxon>Pipidae</taxon>
        <taxon>Xenopodinae</taxon>
        <taxon>Xenopus</taxon>
        <taxon>Xenopus</taxon>
    </lineage>
</organism>
<dbReference type="AlphaFoldDB" id="Q6AX08"/>
<evidence type="ECO:0000313" key="2">
    <source>
        <dbReference type="EMBL" id="AAH79822.1"/>
    </source>
</evidence>
<dbReference type="PANTHER" id="PTHR28333">
    <property type="entry name" value="NUCLEAR FRAGILE X MENTAL RETARDATION-INTERACTING PROTEIN 2"/>
    <property type="match status" value="1"/>
</dbReference>
<reference evidence="2" key="2">
    <citation type="submission" date="2004-08" db="EMBL/GenBank/DDBJ databases">
        <authorList>
            <consortium name="NIH - Xenopus Gene Collection (XGC) project"/>
        </authorList>
    </citation>
    <scope>NUCLEOTIDE SEQUENCE [LARGE SCALE MRNA]</scope>
    <source>
        <tissue evidence="2">Embryo</tissue>
    </source>
</reference>
<accession>Q6AX08</accession>
<gene>
    <name evidence="4 5" type="primary">XB5854344.L</name>
    <name evidence="4" type="synonym">LOC100145486.L</name>
    <name evidence="2" type="synonym">MGC86495</name>
    <name evidence="5" type="synonym">XB5854344</name>
    <name evidence="5" type="synonym">XB5854344.L [provisional:nufip2]</name>
</gene>
<dbReference type="DNASU" id="447286"/>
<dbReference type="GO" id="GO:0010494">
    <property type="term" value="C:cytoplasmic stress granule"/>
    <property type="evidence" value="ECO:0000318"/>
    <property type="project" value="GO_Central"/>
</dbReference>
<dbReference type="InterPro" id="IPR032747">
    <property type="entry name" value="NUFIP2"/>
</dbReference>
<feature type="compositionally biased region" description="Basic residues" evidence="1">
    <location>
        <begin position="92"/>
        <end position="108"/>
    </location>
</feature>
<keyword evidence="3" id="KW-1185">Reference proteome</keyword>
<dbReference type="GO" id="GO:0005654">
    <property type="term" value="C:nucleoplasm"/>
    <property type="evidence" value="ECO:0000318"/>
    <property type="project" value="GO_Central"/>
</dbReference>
<feature type="compositionally biased region" description="Basic and acidic residues" evidence="1">
    <location>
        <begin position="18"/>
        <end position="35"/>
    </location>
</feature>
<feature type="compositionally biased region" description="Low complexity" evidence="1">
    <location>
        <begin position="69"/>
        <end position="78"/>
    </location>
</feature>
<feature type="region of interest" description="Disordered" evidence="1">
    <location>
        <begin position="310"/>
        <end position="336"/>
    </location>
</feature>
<dbReference type="Pfam" id="PF15293">
    <property type="entry name" value="NUFIP2"/>
    <property type="match status" value="2"/>
</dbReference>